<proteinExistence type="predicted"/>
<keyword evidence="2" id="KW-1185">Reference proteome</keyword>
<evidence type="ECO:0000313" key="1">
    <source>
        <dbReference type="EMBL" id="KAL5105228.1"/>
    </source>
</evidence>
<sequence>MANRSRIIYNFTPSCLIYLDVGAVCCLLSLGSKLRAICVRALQKEEKESTLFTRLSSPRTLIPPSLLSSSSASSSAMQAKLLFLSFPFFRNLLNSVGKDTLCCPKNSKKPSNFGNGIGNSALGPLDVCVFVCVYKVHAITLRKRLNCHSNRAIVNSSDPPMLYSDMGKDFFTCILAQQTEPPSLQRK</sequence>
<dbReference type="Proteomes" id="UP001651158">
    <property type="component" value="Unassembled WGS sequence"/>
</dbReference>
<organism evidence="1 2">
    <name type="scientific">Taenia crassiceps</name>
    <dbReference type="NCBI Taxonomy" id="6207"/>
    <lineage>
        <taxon>Eukaryota</taxon>
        <taxon>Metazoa</taxon>
        <taxon>Spiralia</taxon>
        <taxon>Lophotrochozoa</taxon>
        <taxon>Platyhelminthes</taxon>
        <taxon>Cestoda</taxon>
        <taxon>Eucestoda</taxon>
        <taxon>Cyclophyllidea</taxon>
        <taxon>Taeniidae</taxon>
        <taxon>Taenia</taxon>
    </lineage>
</organism>
<protein>
    <submittedName>
        <fullName evidence="1">Uncharacterized protein</fullName>
    </submittedName>
</protein>
<comment type="caution">
    <text evidence="1">The sequence shown here is derived from an EMBL/GenBank/DDBJ whole genome shotgun (WGS) entry which is preliminary data.</text>
</comment>
<evidence type="ECO:0000313" key="2">
    <source>
        <dbReference type="Proteomes" id="UP001651158"/>
    </source>
</evidence>
<dbReference type="EMBL" id="JAKROA010000009">
    <property type="protein sequence ID" value="KAL5105228.1"/>
    <property type="molecule type" value="Genomic_DNA"/>
</dbReference>
<name>A0ABR4Q6D5_9CEST</name>
<accession>A0ABR4Q6D5</accession>
<reference evidence="1 2" key="1">
    <citation type="journal article" date="2022" name="Front. Cell. Infect. Microbiol.">
        <title>The Genomes of Two Strains of Taenia crassiceps the Animal Model for the Study of Human Cysticercosis.</title>
        <authorList>
            <person name="Bobes R.J."/>
            <person name="Estrada K."/>
            <person name="Rios-Valencia D.G."/>
            <person name="Calderon-Gallegos A."/>
            <person name="de la Torre P."/>
            <person name="Carrero J.C."/>
            <person name="Sanchez-Flores A."/>
            <person name="Laclette J.P."/>
        </authorList>
    </citation>
    <scope>NUCLEOTIDE SEQUENCE [LARGE SCALE GENOMIC DNA]</scope>
    <source>
        <strain evidence="1">WFUcys</strain>
    </source>
</reference>
<gene>
    <name evidence="1" type="ORF">TcWFU_006051</name>
</gene>